<evidence type="ECO:0000256" key="1">
    <source>
        <dbReference type="ARBA" id="ARBA00006484"/>
    </source>
</evidence>
<protein>
    <submittedName>
        <fullName evidence="4">SDR family NAD(P)-dependent oxidoreductase</fullName>
    </submittedName>
</protein>
<dbReference type="EMBL" id="CP048113">
    <property type="protein sequence ID" value="QHS62714.1"/>
    <property type="molecule type" value="Genomic_DNA"/>
</dbReference>
<evidence type="ECO:0000313" key="5">
    <source>
        <dbReference type="Proteomes" id="UP000476411"/>
    </source>
</evidence>
<dbReference type="CDD" id="cd05374">
    <property type="entry name" value="17beta-HSD-like_SDR_c"/>
    <property type="match status" value="1"/>
</dbReference>
<dbReference type="Gene3D" id="3.40.50.720">
    <property type="entry name" value="NAD(P)-binding Rossmann-like Domain"/>
    <property type="match status" value="1"/>
</dbReference>
<dbReference type="KEGG" id="chih:GWR21_24980"/>
<dbReference type="PANTHER" id="PTHR44169">
    <property type="entry name" value="NADPH-DEPENDENT 1-ACYLDIHYDROXYACETONE PHOSPHATE REDUCTASE"/>
    <property type="match status" value="1"/>
</dbReference>
<reference evidence="4 5" key="1">
    <citation type="submission" date="2020-01" db="EMBL/GenBank/DDBJ databases">
        <title>Complete genome sequence of Chitinophaga sp. H33E-04 isolated from quinoa roots.</title>
        <authorList>
            <person name="Weon H.-Y."/>
            <person name="Lee S.A."/>
        </authorList>
    </citation>
    <scope>NUCLEOTIDE SEQUENCE [LARGE SCALE GENOMIC DNA]</scope>
    <source>
        <strain evidence="4 5">H33E-04</strain>
    </source>
</reference>
<name>A0A6B9ZMP0_9BACT</name>
<dbReference type="RefSeq" id="WP_162334388.1">
    <property type="nucleotide sequence ID" value="NZ_CP048113.1"/>
</dbReference>
<sequence length="273" mass="29404">MSKVILITGASSGIGKATARQLKAAGNIVYGVSRRLDKMSDLQAEGIHTLQMDVTDEASMVNGVNHILNKEGKIDVLINNAGFGSYGALEDVPMQEAKYQLEVNLFGAARLIQLVLPSMIWHHYGKIVNISSIGGKVAMALGTWYHASKFALEGLSDSLRNEVRQFGVDVIVIEPGGIKTEWAGIAADNLMNISGNGRYKEMATRFAAGIRGNITSSSADPAVIADQIATAITAEQPETRYAAGFMADEILALRKTASDRELDDIMHQQLNIL</sequence>
<dbReference type="PRINTS" id="PR00080">
    <property type="entry name" value="SDRFAMILY"/>
</dbReference>
<proteinExistence type="inferred from homology"/>
<evidence type="ECO:0000256" key="3">
    <source>
        <dbReference type="RuleBase" id="RU000363"/>
    </source>
</evidence>
<dbReference type="PANTHER" id="PTHR44169:SF6">
    <property type="entry name" value="NADPH-DEPENDENT 1-ACYLDIHYDROXYACETONE PHOSPHATE REDUCTASE"/>
    <property type="match status" value="1"/>
</dbReference>
<dbReference type="InterPro" id="IPR036291">
    <property type="entry name" value="NAD(P)-bd_dom_sf"/>
</dbReference>
<dbReference type="Proteomes" id="UP000476411">
    <property type="component" value="Chromosome"/>
</dbReference>
<comment type="similarity">
    <text evidence="1 3">Belongs to the short-chain dehydrogenases/reductases (SDR) family.</text>
</comment>
<dbReference type="SUPFAM" id="SSF51735">
    <property type="entry name" value="NAD(P)-binding Rossmann-fold domains"/>
    <property type="match status" value="1"/>
</dbReference>
<dbReference type="Pfam" id="PF00106">
    <property type="entry name" value="adh_short"/>
    <property type="match status" value="1"/>
</dbReference>
<accession>A0A6B9ZMP0</accession>
<evidence type="ECO:0000313" key="4">
    <source>
        <dbReference type="EMBL" id="QHS62714.1"/>
    </source>
</evidence>
<dbReference type="PRINTS" id="PR00081">
    <property type="entry name" value="GDHRDH"/>
</dbReference>
<keyword evidence="2" id="KW-0560">Oxidoreductase</keyword>
<gene>
    <name evidence="4" type="ORF">GWR21_24980</name>
</gene>
<organism evidence="4 5">
    <name type="scientific">Chitinophaga agri</name>
    <dbReference type="NCBI Taxonomy" id="2703787"/>
    <lineage>
        <taxon>Bacteria</taxon>
        <taxon>Pseudomonadati</taxon>
        <taxon>Bacteroidota</taxon>
        <taxon>Chitinophagia</taxon>
        <taxon>Chitinophagales</taxon>
        <taxon>Chitinophagaceae</taxon>
        <taxon>Chitinophaga</taxon>
    </lineage>
</organism>
<dbReference type="GO" id="GO:0016491">
    <property type="term" value="F:oxidoreductase activity"/>
    <property type="evidence" value="ECO:0007669"/>
    <property type="project" value="UniProtKB-KW"/>
</dbReference>
<dbReference type="NCBIfam" id="NF004826">
    <property type="entry name" value="PRK06182.1"/>
    <property type="match status" value="1"/>
</dbReference>
<dbReference type="AlphaFoldDB" id="A0A6B9ZMP0"/>
<evidence type="ECO:0000256" key="2">
    <source>
        <dbReference type="ARBA" id="ARBA00023002"/>
    </source>
</evidence>
<dbReference type="InterPro" id="IPR002347">
    <property type="entry name" value="SDR_fam"/>
</dbReference>
<keyword evidence="5" id="KW-1185">Reference proteome</keyword>